<dbReference type="EMBL" id="CP037422">
    <property type="protein sequence ID" value="QDU07837.1"/>
    <property type="molecule type" value="Genomic_DNA"/>
</dbReference>
<dbReference type="Gene3D" id="3.90.550.10">
    <property type="entry name" value="Spore Coat Polysaccharide Biosynthesis Protein SpsA, Chain A"/>
    <property type="match status" value="1"/>
</dbReference>
<dbReference type="EC" id="2.4.1.54" evidence="11"/>
<dbReference type="InterPro" id="IPR007267">
    <property type="entry name" value="GtrA_DPMS_TM"/>
</dbReference>
<dbReference type="Pfam" id="PF00535">
    <property type="entry name" value="Glycos_transf_2"/>
    <property type="match status" value="1"/>
</dbReference>
<dbReference type="GO" id="GO:0047267">
    <property type="term" value="F:undecaprenyl-phosphate mannosyltransferase activity"/>
    <property type="evidence" value="ECO:0007669"/>
    <property type="project" value="UniProtKB-EC"/>
</dbReference>
<protein>
    <submittedName>
        <fullName evidence="11">Undecaprenyl-phosphate mannosyltransferase</fullName>
        <ecNumber evidence="11">2.4.1.54</ecNumber>
    </submittedName>
</protein>
<keyword evidence="7 8" id="KW-0472">Membrane</keyword>
<evidence type="ECO:0000256" key="5">
    <source>
        <dbReference type="ARBA" id="ARBA00022692"/>
    </source>
</evidence>
<dbReference type="GO" id="GO:0000271">
    <property type="term" value="P:polysaccharide biosynthetic process"/>
    <property type="evidence" value="ECO:0007669"/>
    <property type="project" value="InterPro"/>
</dbReference>
<reference evidence="11 12" key="1">
    <citation type="submission" date="2019-03" db="EMBL/GenBank/DDBJ databases">
        <title>Deep-cultivation of Planctomycetes and their phenomic and genomic characterization uncovers novel biology.</title>
        <authorList>
            <person name="Wiegand S."/>
            <person name="Jogler M."/>
            <person name="Boedeker C."/>
            <person name="Pinto D."/>
            <person name="Vollmers J."/>
            <person name="Rivas-Marin E."/>
            <person name="Kohn T."/>
            <person name="Peeters S.H."/>
            <person name="Heuer A."/>
            <person name="Rast P."/>
            <person name="Oberbeckmann S."/>
            <person name="Bunk B."/>
            <person name="Jeske O."/>
            <person name="Meyerdierks A."/>
            <person name="Storesund J.E."/>
            <person name="Kallscheuer N."/>
            <person name="Luecker S."/>
            <person name="Lage O.M."/>
            <person name="Pohl T."/>
            <person name="Merkel B.J."/>
            <person name="Hornburger P."/>
            <person name="Mueller R.-W."/>
            <person name="Bruemmer F."/>
            <person name="Labrenz M."/>
            <person name="Spormann A.M."/>
            <person name="Op den Camp H."/>
            <person name="Overmann J."/>
            <person name="Amann R."/>
            <person name="Jetten M.S.M."/>
            <person name="Mascher T."/>
            <person name="Medema M.H."/>
            <person name="Devos D.P."/>
            <person name="Kaster A.-K."/>
            <person name="Ovreas L."/>
            <person name="Rohde M."/>
            <person name="Galperin M.Y."/>
            <person name="Jogler C."/>
        </authorList>
    </citation>
    <scope>NUCLEOTIDE SEQUENCE [LARGE SCALE GENOMIC DNA]</scope>
    <source>
        <strain evidence="11 12">V202</strain>
    </source>
</reference>
<sequence>MPTYCEAENLANLIPRITQVLNDSAISAEIIVVHDQSPDGIADLCQTLSQSSPLHLITRENERGLSTAVIAGMDAASAEILMVMDADLSHPPETIPELYFALKNQQADFVIGSRYVNGGSTDETWGWFRKFNSKIATWMARPFTTVKDPMAGFFALHRQDFLNAREILNPVGYKIGLELMVKCRCRNIIEIPIHFTDRTQGSSKLSFKEQINYLKHLKRLFEFKYRNYAYFAQFAVIGCSGVVVNLMALSLLLNWLNRPVAIAVAIWISMSTNFLLNRNITFSYARYAPILKQYLGYCSSCLLGAFFNWLTTMVLCSSITYFEKRTLLAALIGIVVGMTFNFILCRYFVFSKHKTAS</sequence>
<evidence type="ECO:0000256" key="4">
    <source>
        <dbReference type="ARBA" id="ARBA00022679"/>
    </source>
</evidence>
<evidence type="ECO:0000256" key="6">
    <source>
        <dbReference type="ARBA" id="ARBA00022989"/>
    </source>
</evidence>
<evidence type="ECO:0000313" key="11">
    <source>
        <dbReference type="EMBL" id="QDU07837.1"/>
    </source>
</evidence>
<keyword evidence="4 11" id="KW-0808">Transferase</keyword>
<keyword evidence="5 8" id="KW-0812">Transmembrane</keyword>
<dbReference type="PANTHER" id="PTHR43398:SF1">
    <property type="entry name" value="DOLICHOL-PHOSPHATE MANNOSYLTRANSFERASE SUBUNIT 1"/>
    <property type="match status" value="1"/>
</dbReference>
<dbReference type="CDD" id="cd06442">
    <property type="entry name" value="DPM1_like"/>
    <property type="match status" value="1"/>
</dbReference>
<feature type="domain" description="GtrA/DPMS transmembrane" evidence="10">
    <location>
        <begin position="233"/>
        <end position="350"/>
    </location>
</feature>
<keyword evidence="3 11" id="KW-0328">Glycosyltransferase</keyword>
<dbReference type="SUPFAM" id="SSF53448">
    <property type="entry name" value="Nucleotide-diphospho-sugar transferases"/>
    <property type="match status" value="1"/>
</dbReference>
<dbReference type="PANTHER" id="PTHR43398">
    <property type="entry name" value="DOLICHOL-PHOSPHATE MANNOSYLTRANSFERASE SUBUNIT 1"/>
    <property type="match status" value="1"/>
</dbReference>
<comment type="subcellular location">
    <subcellularLocation>
        <location evidence="1">Membrane</location>
        <topology evidence="1">Multi-pass membrane protein</topology>
    </subcellularLocation>
</comment>
<dbReference type="GO" id="GO:0035269">
    <property type="term" value="P:protein O-linked glycosylation via mannose"/>
    <property type="evidence" value="ECO:0007669"/>
    <property type="project" value="TreeGrafter"/>
</dbReference>
<evidence type="ECO:0000256" key="2">
    <source>
        <dbReference type="ARBA" id="ARBA00006739"/>
    </source>
</evidence>
<feature type="transmembrane region" description="Helical" evidence="8">
    <location>
        <begin position="327"/>
        <end position="349"/>
    </location>
</feature>
<evidence type="ECO:0000313" key="12">
    <source>
        <dbReference type="Proteomes" id="UP000318384"/>
    </source>
</evidence>
<feature type="transmembrane region" description="Helical" evidence="8">
    <location>
        <begin position="297"/>
        <end position="321"/>
    </location>
</feature>
<comment type="similarity">
    <text evidence="2">Belongs to the glycosyltransferase 2 family.</text>
</comment>
<dbReference type="GO" id="GO:0006488">
    <property type="term" value="P:dolichol-linked oligosaccharide biosynthetic process"/>
    <property type="evidence" value="ECO:0007669"/>
    <property type="project" value="TreeGrafter"/>
</dbReference>
<organism evidence="11 12">
    <name type="scientific">Gimesia aquarii</name>
    <dbReference type="NCBI Taxonomy" id="2527964"/>
    <lineage>
        <taxon>Bacteria</taxon>
        <taxon>Pseudomonadati</taxon>
        <taxon>Planctomycetota</taxon>
        <taxon>Planctomycetia</taxon>
        <taxon>Planctomycetales</taxon>
        <taxon>Planctomycetaceae</taxon>
        <taxon>Gimesia</taxon>
    </lineage>
</organism>
<evidence type="ECO:0000256" key="7">
    <source>
        <dbReference type="ARBA" id="ARBA00023136"/>
    </source>
</evidence>
<evidence type="ECO:0000259" key="9">
    <source>
        <dbReference type="Pfam" id="PF00535"/>
    </source>
</evidence>
<name>A0A517WRE9_9PLAN</name>
<dbReference type="GO" id="GO:0016020">
    <property type="term" value="C:membrane"/>
    <property type="evidence" value="ECO:0007669"/>
    <property type="project" value="UniProtKB-SubCell"/>
</dbReference>
<dbReference type="InterPro" id="IPR039528">
    <property type="entry name" value="DPM1-like"/>
</dbReference>
<evidence type="ECO:0000256" key="8">
    <source>
        <dbReference type="SAM" id="Phobius"/>
    </source>
</evidence>
<evidence type="ECO:0000256" key="1">
    <source>
        <dbReference type="ARBA" id="ARBA00004141"/>
    </source>
</evidence>
<accession>A0A517WRE9</accession>
<feature type="transmembrane region" description="Helical" evidence="8">
    <location>
        <begin position="228"/>
        <end position="253"/>
    </location>
</feature>
<dbReference type="InterPro" id="IPR029044">
    <property type="entry name" value="Nucleotide-diphossugar_trans"/>
</dbReference>
<gene>
    <name evidence="11" type="ORF">V202x_11980</name>
</gene>
<keyword evidence="12" id="KW-1185">Reference proteome</keyword>
<dbReference type="Proteomes" id="UP000318384">
    <property type="component" value="Chromosome"/>
</dbReference>
<dbReference type="GO" id="GO:0004582">
    <property type="term" value="F:dolichyl-phosphate beta-D-mannosyltransferase activity"/>
    <property type="evidence" value="ECO:0007669"/>
    <property type="project" value="InterPro"/>
</dbReference>
<dbReference type="InterPro" id="IPR001173">
    <property type="entry name" value="Glyco_trans_2-like"/>
</dbReference>
<feature type="transmembrane region" description="Helical" evidence="8">
    <location>
        <begin position="259"/>
        <end position="276"/>
    </location>
</feature>
<feature type="domain" description="Glycosyltransferase 2-like" evidence="9">
    <location>
        <begin position="1"/>
        <end position="142"/>
    </location>
</feature>
<proteinExistence type="inferred from homology"/>
<dbReference type="GO" id="GO:0006506">
    <property type="term" value="P:GPI anchor biosynthetic process"/>
    <property type="evidence" value="ECO:0007669"/>
    <property type="project" value="TreeGrafter"/>
</dbReference>
<keyword evidence="6 8" id="KW-1133">Transmembrane helix</keyword>
<evidence type="ECO:0000259" key="10">
    <source>
        <dbReference type="Pfam" id="PF04138"/>
    </source>
</evidence>
<dbReference type="Pfam" id="PF04138">
    <property type="entry name" value="GtrA_DPMS_TM"/>
    <property type="match status" value="1"/>
</dbReference>
<dbReference type="AlphaFoldDB" id="A0A517WRE9"/>
<evidence type="ECO:0000256" key="3">
    <source>
        <dbReference type="ARBA" id="ARBA00022676"/>
    </source>
</evidence>